<feature type="non-terminal residue" evidence="2">
    <location>
        <position position="1"/>
    </location>
</feature>
<dbReference type="InterPro" id="IPR026341">
    <property type="entry name" value="T9SS_type_B"/>
</dbReference>
<dbReference type="Pfam" id="PF18676">
    <property type="entry name" value="MBG_2"/>
    <property type="match status" value="2"/>
</dbReference>
<comment type="caution">
    <text evidence="2">The sequence shown here is derived from an EMBL/GenBank/DDBJ whole genome shotgun (WGS) entry which is preliminary data.</text>
</comment>
<dbReference type="EMBL" id="QLLK01000008">
    <property type="protein sequence ID" value="RAI88112.1"/>
    <property type="molecule type" value="Genomic_DNA"/>
</dbReference>
<protein>
    <submittedName>
        <fullName evidence="2">Gliding motility-associated-like protein</fullName>
    </submittedName>
</protein>
<dbReference type="RefSeq" id="WP_158530595.1">
    <property type="nucleotide sequence ID" value="NZ_QLLK01000008.1"/>
</dbReference>
<reference evidence="2 3" key="1">
    <citation type="submission" date="2018-06" db="EMBL/GenBank/DDBJ databases">
        <title>Genomic Encyclopedia of Archaeal and Bacterial Type Strains, Phase II (KMG-II): from individual species to whole genera.</title>
        <authorList>
            <person name="Goeker M."/>
        </authorList>
    </citation>
    <scope>NUCLEOTIDE SEQUENCE [LARGE SCALE GENOMIC DNA]</scope>
    <source>
        <strain evidence="2 3">DSM 23446</strain>
    </source>
</reference>
<dbReference type="Gene3D" id="3.30.160.710">
    <property type="match status" value="2"/>
</dbReference>
<name>A0A327PAM6_9BACT</name>
<dbReference type="OrthoDB" id="1097758at2"/>
<dbReference type="AlphaFoldDB" id="A0A327PAM6"/>
<dbReference type="Pfam" id="PF13585">
    <property type="entry name" value="CHU_C"/>
    <property type="match status" value="1"/>
</dbReference>
<accession>A0A327PAM6</accession>
<proteinExistence type="predicted"/>
<gene>
    <name evidence="2" type="ORF">LV83_03030</name>
</gene>
<keyword evidence="3" id="KW-1185">Reference proteome</keyword>
<sequence length="452" mass="49424">TLTGGTDQNYTITLVNGTLTIGKKEVTITADNKSKTYGEVNPTLTFSYDGLVNGDTKVTNEPSISTTATASSNVGTYPITLTGGMDQNYTITMVNGTLTVTKATLKIQANAHSKIFGSSDPELTFIATGFKGTDNITSLTGKLSREAGELVGSYKIVLGTLIPSNNYEVEYFSAQFEIIPAELITISDHELITTPWSVSPSLPINLSVVTADGQVVQLPVTWDQTPLNIFKRGAYFLTGKLTLPSGILNPAELMATVEVNVLAKPAPQDVILSNNDFDPDPANYFQEIGSFTVIDPIDNVHSITLLPGAGDNEHFEVKSGILFWSSADEVSGKTEFTVVIQVADRDGNVIEKQFTINRGRTDIMELEIFNSFTPNGDGINDTWGVPDLRYYIGVRVQVFDRNSERMFYTEDADVRWDGTYKGKEMPVGTYFWVVEVIETGIIRRGILTILKD</sequence>
<feature type="domain" description="MBG" evidence="1">
    <location>
        <begin position="105"/>
        <end position="176"/>
    </location>
</feature>
<organism evidence="2 3">
    <name type="scientific">Algoriphagus yeomjeoni</name>
    <dbReference type="NCBI Taxonomy" id="291403"/>
    <lineage>
        <taxon>Bacteria</taxon>
        <taxon>Pseudomonadati</taxon>
        <taxon>Bacteroidota</taxon>
        <taxon>Cytophagia</taxon>
        <taxon>Cytophagales</taxon>
        <taxon>Cyclobacteriaceae</taxon>
        <taxon>Algoriphagus</taxon>
    </lineage>
</organism>
<dbReference type="InterPro" id="IPR041286">
    <property type="entry name" value="MBG_2"/>
</dbReference>
<evidence type="ECO:0000313" key="3">
    <source>
        <dbReference type="Proteomes" id="UP000249610"/>
    </source>
</evidence>
<feature type="domain" description="MBG" evidence="1">
    <location>
        <begin position="26"/>
        <end position="99"/>
    </location>
</feature>
<dbReference type="Proteomes" id="UP000249610">
    <property type="component" value="Unassembled WGS sequence"/>
</dbReference>
<evidence type="ECO:0000313" key="2">
    <source>
        <dbReference type="EMBL" id="RAI88112.1"/>
    </source>
</evidence>
<evidence type="ECO:0000259" key="1">
    <source>
        <dbReference type="Pfam" id="PF18676"/>
    </source>
</evidence>
<dbReference type="NCBIfam" id="TIGR04131">
    <property type="entry name" value="Bac_Flav_CTERM"/>
    <property type="match status" value="1"/>
</dbReference>